<evidence type="ECO:0000256" key="1">
    <source>
        <dbReference type="SAM" id="Phobius"/>
    </source>
</evidence>
<keyword evidence="4" id="KW-1185">Reference proteome</keyword>
<protein>
    <submittedName>
        <fullName evidence="3">VanZ family protein</fullName>
    </submittedName>
</protein>
<dbReference type="Proteomes" id="UP000217785">
    <property type="component" value="Unassembled WGS sequence"/>
</dbReference>
<reference evidence="4" key="1">
    <citation type="submission" date="2017-07" db="EMBL/GenBank/DDBJ databases">
        <title>Draft genome sequence of Effusibacillus lacus strain skLN1.</title>
        <authorList>
            <person name="Watanabe M."/>
            <person name="Kojima H."/>
            <person name="Fukui M."/>
        </authorList>
    </citation>
    <scope>NUCLEOTIDE SEQUENCE [LARGE SCALE GENOMIC DNA]</scope>
    <source>
        <strain evidence="4">skLN1</strain>
    </source>
</reference>
<feature type="transmembrane region" description="Helical" evidence="1">
    <location>
        <begin position="9"/>
        <end position="28"/>
    </location>
</feature>
<dbReference type="InterPro" id="IPR016747">
    <property type="entry name" value="Phosphotransbutyrylase"/>
</dbReference>
<evidence type="ECO:0000313" key="3">
    <source>
        <dbReference type="EMBL" id="GAX90626.1"/>
    </source>
</evidence>
<sequence>MCFDLSKQGFIWLFATLLFMALIFLKSGEPYHEQDLRPALSAWIPLRVLETVLPQVEFYYDKDLISWKEPYDMLEFFIRKAAHVAEFGVLAWLWIRTLLHTRLGYRKLLAFSFTATFLYAASDEWHQTFVTGRTGHLVDVWVDTIGISLVALYYSVRPDCRSS</sequence>
<dbReference type="Pfam" id="PF04892">
    <property type="entry name" value="VanZ"/>
    <property type="match status" value="1"/>
</dbReference>
<keyword evidence="1" id="KW-0812">Transmembrane</keyword>
<dbReference type="NCBIfam" id="NF037970">
    <property type="entry name" value="vanZ_1"/>
    <property type="match status" value="1"/>
</dbReference>
<organism evidence="3 4">
    <name type="scientific">Effusibacillus lacus</name>
    <dbReference type="NCBI Taxonomy" id="1348429"/>
    <lineage>
        <taxon>Bacteria</taxon>
        <taxon>Bacillati</taxon>
        <taxon>Bacillota</taxon>
        <taxon>Bacilli</taxon>
        <taxon>Bacillales</taxon>
        <taxon>Alicyclobacillaceae</taxon>
        <taxon>Effusibacillus</taxon>
    </lineage>
</organism>
<evidence type="ECO:0000313" key="4">
    <source>
        <dbReference type="Proteomes" id="UP000217785"/>
    </source>
</evidence>
<dbReference type="EMBL" id="BDUF01000060">
    <property type="protein sequence ID" value="GAX90626.1"/>
    <property type="molecule type" value="Genomic_DNA"/>
</dbReference>
<keyword evidence="1" id="KW-1133">Transmembrane helix</keyword>
<keyword evidence="1" id="KW-0472">Membrane</keyword>
<dbReference type="InterPro" id="IPR006976">
    <property type="entry name" value="VanZ-like"/>
</dbReference>
<name>A0A292YN63_9BACL</name>
<feature type="transmembrane region" description="Helical" evidence="1">
    <location>
        <begin position="134"/>
        <end position="156"/>
    </location>
</feature>
<proteinExistence type="predicted"/>
<comment type="caution">
    <text evidence="3">The sequence shown here is derived from an EMBL/GenBank/DDBJ whole genome shotgun (WGS) entry which is preliminary data.</text>
</comment>
<accession>A0A292YN63</accession>
<feature type="domain" description="VanZ-like" evidence="2">
    <location>
        <begin position="13"/>
        <end position="155"/>
    </location>
</feature>
<evidence type="ECO:0000259" key="2">
    <source>
        <dbReference type="Pfam" id="PF04892"/>
    </source>
</evidence>
<dbReference type="PIRSF" id="PIRSF019083">
    <property type="entry name" value="UCP019083_VanZ"/>
    <property type="match status" value="1"/>
</dbReference>
<feature type="transmembrane region" description="Helical" evidence="1">
    <location>
        <begin position="104"/>
        <end position="122"/>
    </location>
</feature>
<dbReference type="AlphaFoldDB" id="A0A292YN63"/>